<dbReference type="EMBL" id="JBFAKC010000010">
    <property type="protein sequence ID" value="MEV0710222.1"/>
    <property type="molecule type" value="Genomic_DNA"/>
</dbReference>
<sequence>MNDIDDPSAGAEDPTAPRLGVIAQAEGAIILLYGLDEPAAAAILRARAHYCGIDLAELAARVVAELPDPRHPEEAARVRARLDRLLLLDTTHSALDPNLN</sequence>
<protein>
    <submittedName>
        <fullName evidence="2">ANTAR domain-containing protein</fullName>
    </submittedName>
</protein>
<dbReference type="InterPro" id="IPR036388">
    <property type="entry name" value="WH-like_DNA-bd_sf"/>
</dbReference>
<dbReference type="Proteomes" id="UP001551695">
    <property type="component" value="Unassembled WGS sequence"/>
</dbReference>
<dbReference type="RefSeq" id="WP_355087227.1">
    <property type="nucleotide sequence ID" value="NZ_JBEXKW010000030.1"/>
</dbReference>
<dbReference type="Pfam" id="PF03861">
    <property type="entry name" value="ANTAR"/>
    <property type="match status" value="1"/>
</dbReference>
<evidence type="ECO:0000313" key="2">
    <source>
        <dbReference type="EMBL" id="MEV0710222.1"/>
    </source>
</evidence>
<feature type="domain" description="ANTAR" evidence="1">
    <location>
        <begin position="10"/>
        <end position="63"/>
    </location>
</feature>
<dbReference type="SMART" id="SM01012">
    <property type="entry name" value="ANTAR"/>
    <property type="match status" value="1"/>
</dbReference>
<accession>A0ABV3FXR4</accession>
<comment type="caution">
    <text evidence="2">The sequence shown here is derived from an EMBL/GenBank/DDBJ whole genome shotgun (WGS) entry which is preliminary data.</text>
</comment>
<name>A0ABV3FXR4_9NOCA</name>
<gene>
    <name evidence="2" type="ORF">AB0I48_21880</name>
</gene>
<evidence type="ECO:0000313" key="3">
    <source>
        <dbReference type="Proteomes" id="UP001551695"/>
    </source>
</evidence>
<organism evidence="2 3">
    <name type="scientific">Nocardia aurea</name>
    <dbReference type="NCBI Taxonomy" id="2144174"/>
    <lineage>
        <taxon>Bacteria</taxon>
        <taxon>Bacillati</taxon>
        <taxon>Actinomycetota</taxon>
        <taxon>Actinomycetes</taxon>
        <taxon>Mycobacteriales</taxon>
        <taxon>Nocardiaceae</taxon>
        <taxon>Nocardia</taxon>
    </lineage>
</organism>
<dbReference type="Gene3D" id="1.10.10.10">
    <property type="entry name" value="Winged helix-like DNA-binding domain superfamily/Winged helix DNA-binding domain"/>
    <property type="match status" value="1"/>
</dbReference>
<dbReference type="InterPro" id="IPR005561">
    <property type="entry name" value="ANTAR"/>
</dbReference>
<reference evidence="2 3" key="1">
    <citation type="submission" date="2024-06" db="EMBL/GenBank/DDBJ databases">
        <title>The Natural Products Discovery Center: Release of the First 8490 Sequenced Strains for Exploring Actinobacteria Biosynthetic Diversity.</title>
        <authorList>
            <person name="Kalkreuter E."/>
            <person name="Kautsar S.A."/>
            <person name="Yang D."/>
            <person name="Bader C.D."/>
            <person name="Teijaro C.N."/>
            <person name="Fluegel L."/>
            <person name="Davis C.M."/>
            <person name="Simpson J.R."/>
            <person name="Lauterbach L."/>
            <person name="Steele A.D."/>
            <person name="Gui C."/>
            <person name="Meng S."/>
            <person name="Li G."/>
            <person name="Viehrig K."/>
            <person name="Ye F."/>
            <person name="Su P."/>
            <person name="Kiefer A.F."/>
            <person name="Nichols A."/>
            <person name="Cepeda A.J."/>
            <person name="Yan W."/>
            <person name="Fan B."/>
            <person name="Jiang Y."/>
            <person name="Adhikari A."/>
            <person name="Zheng C.-J."/>
            <person name="Schuster L."/>
            <person name="Cowan T.M."/>
            <person name="Smanski M.J."/>
            <person name="Chevrette M.G."/>
            <person name="De Carvalho L.P.S."/>
            <person name="Shen B."/>
        </authorList>
    </citation>
    <scope>NUCLEOTIDE SEQUENCE [LARGE SCALE GENOMIC DNA]</scope>
    <source>
        <strain evidence="2 3">NPDC050403</strain>
    </source>
</reference>
<evidence type="ECO:0000259" key="1">
    <source>
        <dbReference type="SMART" id="SM01012"/>
    </source>
</evidence>
<keyword evidence="3" id="KW-1185">Reference proteome</keyword>
<proteinExistence type="predicted"/>